<name>A0A1B9HTA3_9TREE</name>
<reference evidence="2" key="1">
    <citation type="submission" date="2013-07" db="EMBL/GenBank/DDBJ databases">
        <title>The Genome Sequence of Cryptococcus pinus CBS10737.</title>
        <authorList>
            <consortium name="The Broad Institute Genome Sequencing Platform"/>
            <person name="Cuomo C."/>
            <person name="Litvintseva A."/>
            <person name="Chen Y."/>
            <person name="Heitman J."/>
            <person name="Sun S."/>
            <person name="Springer D."/>
            <person name="Dromer F."/>
            <person name="Young S.K."/>
            <person name="Zeng Q."/>
            <person name="Gargeya S."/>
            <person name="Fitzgerald M."/>
            <person name="Abouelleil A."/>
            <person name="Alvarado L."/>
            <person name="Berlin A.M."/>
            <person name="Chapman S.B."/>
            <person name="Dewar J."/>
            <person name="Goldberg J."/>
            <person name="Griggs A."/>
            <person name="Gujja S."/>
            <person name="Hansen M."/>
            <person name="Howarth C."/>
            <person name="Imamovic A."/>
            <person name="Larimer J."/>
            <person name="McCowan C."/>
            <person name="Murphy C."/>
            <person name="Pearson M."/>
            <person name="Priest M."/>
            <person name="Roberts A."/>
            <person name="Saif S."/>
            <person name="Shea T."/>
            <person name="Sykes S."/>
            <person name="Wortman J."/>
            <person name="Nusbaum C."/>
            <person name="Birren B."/>
        </authorList>
    </citation>
    <scope>NUCLEOTIDE SEQUENCE [LARGE SCALE GENOMIC DNA]</scope>
    <source>
        <strain evidence="2">CBS 10737</strain>
    </source>
</reference>
<accession>A0A1B9HTA3</accession>
<dbReference type="GeneID" id="30175716"/>
<dbReference type="Proteomes" id="UP000094020">
    <property type="component" value="Chromosome 9"/>
</dbReference>
<proteinExistence type="predicted"/>
<dbReference type="EMBL" id="KI894016">
    <property type="protein sequence ID" value="OCF46494.1"/>
    <property type="molecule type" value="Genomic_DNA"/>
</dbReference>
<dbReference type="AlphaFoldDB" id="A0A1B9HTA3"/>
<dbReference type="OrthoDB" id="2566521at2759"/>
<keyword evidence="4" id="KW-1185">Reference proteome</keyword>
<dbReference type="KEGG" id="kpin:30175716"/>
<evidence type="ECO:0000313" key="3">
    <source>
        <dbReference type="EMBL" id="WWC72801.1"/>
    </source>
</evidence>
<protein>
    <submittedName>
        <fullName evidence="2">Uncharacterized protein</fullName>
    </submittedName>
</protein>
<gene>
    <name evidence="2" type="ORF">I206_07347</name>
    <name evidence="3" type="ORF">I206_106765</name>
</gene>
<reference evidence="3" key="2">
    <citation type="submission" date="2013-07" db="EMBL/GenBank/DDBJ databases">
        <authorList>
            <consortium name="The Broad Institute Genome Sequencing Platform"/>
            <person name="Cuomo C."/>
            <person name="Litvintseva A."/>
            <person name="Chen Y."/>
            <person name="Heitman J."/>
            <person name="Sun S."/>
            <person name="Springer D."/>
            <person name="Dromer F."/>
            <person name="Young S.K."/>
            <person name="Zeng Q."/>
            <person name="Gargeya S."/>
            <person name="Fitzgerald M."/>
            <person name="Abouelleil A."/>
            <person name="Alvarado L."/>
            <person name="Berlin A.M."/>
            <person name="Chapman S.B."/>
            <person name="Dewar J."/>
            <person name="Goldberg J."/>
            <person name="Griggs A."/>
            <person name="Gujja S."/>
            <person name="Hansen M."/>
            <person name="Howarth C."/>
            <person name="Imamovic A."/>
            <person name="Larimer J."/>
            <person name="McCowan C."/>
            <person name="Murphy C."/>
            <person name="Pearson M."/>
            <person name="Priest M."/>
            <person name="Roberts A."/>
            <person name="Saif S."/>
            <person name="Shea T."/>
            <person name="Sykes S."/>
            <person name="Wortman J."/>
            <person name="Nusbaum C."/>
            <person name="Birren B."/>
        </authorList>
    </citation>
    <scope>NUCLEOTIDE SEQUENCE</scope>
    <source>
        <strain evidence="3">CBS 10737</strain>
    </source>
</reference>
<reference evidence="3" key="4">
    <citation type="submission" date="2024-02" db="EMBL/GenBank/DDBJ databases">
        <title>Comparative genomics of Cryptococcus and Kwoniella reveals pathogenesis evolution and contrasting modes of karyotype evolution via chromosome fusion or intercentromeric recombination.</title>
        <authorList>
            <person name="Coelho M.A."/>
            <person name="David-Palma M."/>
            <person name="Shea T."/>
            <person name="Bowers K."/>
            <person name="McGinley-Smith S."/>
            <person name="Mohammad A.W."/>
            <person name="Gnirke A."/>
            <person name="Yurkov A.M."/>
            <person name="Nowrousian M."/>
            <person name="Sun S."/>
            <person name="Cuomo C.A."/>
            <person name="Heitman J."/>
        </authorList>
    </citation>
    <scope>NUCLEOTIDE SEQUENCE</scope>
    <source>
        <strain evidence="3">CBS 10737</strain>
    </source>
</reference>
<dbReference type="RefSeq" id="XP_019007713.1">
    <property type="nucleotide sequence ID" value="XM_019159041.1"/>
</dbReference>
<evidence type="ECO:0000313" key="2">
    <source>
        <dbReference type="EMBL" id="OCF46494.1"/>
    </source>
</evidence>
<reference evidence="2" key="3">
    <citation type="submission" date="2016-07" db="EMBL/GenBank/DDBJ databases">
        <title>Evolution of pathogenesis and genome organization in the Tremellales.</title>
        <authorList>
            <person name="Cuomo C."/>
            <person name="Litvintseva A."/>
            <person name="Heitman J."/>
            <person name="Chen Y."/>
            <person name="Sun S."/>
            <person name="Springer D."/>
            <person name="Dromer F."/>
            <person name="Young S."/>
            <person name="Zeng Q."/>
            <person name="Chapman S."/>
            <person name="Gujja S."/>
            <person name="Saif S."/>
            <person name="Birren B."/>
        </authorList>
    </citation>
    <scope>NUCLEOTIDE SEQUENCE</scope>
    <source>
        <strain evidence="2">CBS 10737</strain>
    </source>
</reference>
<evidence type="ECO:0000256" key="1">
    <source>
        <dbReference type="SAM" id="MobiDB-lite"/>
    </source>
</evidence>
<organism evidence="2">
    <name type="scientific">Kwoniella pini CBS 10737</name>
    <dbReference type="NCBI Taxonomy" id="1296096"/>
    <lineage>
        <taxon>Eukaryota</taxon>
        <taxon>Fungi</taxon>
        <taxon>Dikarya</taxon>
        <taxon>Basidiomycota</taxon>
        <taxon>Agaricomycotina</taxon>
        <taxon>Tremellomycetes</taxon>
        <taxon>Tremellales</taxon>
        <taxon>Cryptococcaceae</taxon>
        <taxon>Kwoniella</taxon>
    </lineage>
</organism>
<evidence type="ECO:0000313" key="4">
    <source>
        <dbReference type="Proteomes" id="UP000094020"/>
    </source>
</evidence>
<sequence>MNNSNSNPNSNSNSNSRPSSLERIDNKFDQFDELFLDVYDQVESGRTEINRTPGGEADALFYRYPDKYLSVLKSKADQYQKEAQSIGPTPTLMPNTPAAFSTTQSSSILTPVSFTSPGKSAIATVHTTNIDLLTASLKDHMTSSEMIGIQQQPNDKNVEKEQSKQQTEGVLRKALMVSVDKRVCTGRLWDVYRGSLRLNHDYDSGNEVDVIVKIMRPSYFPEDYPSDVEDPLGKDKGYHIQSNASQCAFYEDRIYRKYLQPNKELQKLGIVPRYYGMFCYYSEDDEEDGDEVINKTPELFVMILEDVGAEFESARGGSFLWEWDEQ</sequence>
<dbReference type="EMBL" id="CP144527">
    <property type="protein sequence ID" value="WWC72801.1"/>
    <property type="molecule type" value="Genomic_DNA"/>
</dbReference>
<feature type="compositionally biased region" description="Low complexity" evidence="1">
    <location>
        <begin position="1"/>
        <end position="19"/>
    </location>
</feature>
<feature type="region of interest" description="Disordered" evidence="1">
    <location>
        <begin position="1"/>
        <end position="21"/>
    </location>
</feature>